<evidence type="ECO:0000313" key="2">
    <source>
        <dbReference type="Proteomes" id="UP000076154"/>
    </source>
</evidence>
<dbReference type="EMBL" id="LUEZ02000009">
    <property type="protein sequence ID" value="RDB30108.1"/>
    <property type="molecule type" value="Genomic_DNA"/>
</dbReference>
<protein>
    <submittedName>
        <fullName evidence="1">Uncharacterized protein</fullName>
    </submittedName>
</protein>
<organism evidence="1 2">
    <name type="scientific">Hypsizygus marmoreus</name>
    <name type="common">White beech mushroom</name>
    <name type="synonym">Agaricus marmoreus</name>
    <dbReference type="NCBI Taxonomy" id="39966"/>
    <lineage>
        <taxon>Eukaryota</taxon>
        <taxon>Fungi</taxon>
        <taxon>Dikarya</taxon>
        <taxon>Basidiomycota</taxon>
        <taxon>Agaricomycotina</taxon>
        <taxon>Agaricomycetes</taxon>
        <taxon>Agaricomycetidae</taxon>
        <taxon>Agaricales</taxon>
        <taxon>Tricholomatineae</taxon>
        <taxon>Lyophyllaceae</taxon>
        <taxon>Hypsizygus</taxon>
    </lineage>
</organism>
<sequence>MLLVLRRSRVNDMVVTADCDNDGVLFDPRLLLDVFAYRTGSMTLGIATCIPTLYPGPACLCQGHRTASPCRGPRALHVLVESLERLFVQLAFNMFNPEMHTSVYQFSKQHLRYDLVFVPSPAKHVNV</sequence>
<reference evidence="1" key="1">
    <citation type="submission" date="2018-04" db="EMBL/GenBank/DDBJ databases">
        <title>Whole genome sequencing of Hypsizygus marmoreus.</title>
        <authorList>
            <person name="Choi I.-G."/>
            <person name="Min B."/>
            <person name="Kim J.-G."/>
            <person name="Kim S."/>
            <person name="Oh Y.-L."/>
            <person name="Kong W.-S."/>
            <person name="Park H."/>
            <person name="Jeong J."/>
            <person name="Song E.-S."/>
        </authorList>
    </citation>
    <scope>NUCLEOTIDE SEQUENCE [LARGE SCALE GENOMIC DNA]</scope>
    <source>
        <strain evidence="1">51987-8</strain>
    </source>
</reference>
<keyword evidence="2" id="KW-1185">Reference proteome</keyword>
<accession>A0A369K864</accession>
<dbReference type="AlphaFoldDB" id="A0A369K864"/>
<dbReference type="Proteomes" id="UP000076154">
    <property type="component" value="Unassembled WGS sequence"/>
</dbReference>
<proteinExistence type="predicted"/>
<comment type="caution">
    <text evidence="1">The sequence shown here is derived from an EMBL/GenBank/DDBJ whole genome shotgun (WGS) entry which is preliminary data.</text>
</comment>
<name>A0A369K864_HYPMA</name>
<evidence type="ECO:0000313" key="1">
    <source>
        <dbReference type="EMBL" id="RDB30108.1"/>
    </source>
</evidence>
<gene>
    <name evidence="1" type="ORF">Hypma_013946</name>
</gene>
<dbReference type="InParanoid" id="A0A369K864"/>